<dbReference type="PANTHER" id="PTHR35400">
    <property type="entry name" value="SLR1083 PROTEIN"/>
    <property type="match status" value="1"/>
</dbReference>
<proteinExistence type="predicted"/>
<evidence type="ECO:0000313" key="2">
    <source>
        <dbReference type="EMBL" id="AGY59206.1"/>
    </source>
</evidence>
<dbReference type="Proteomes" id="UP000017396">
    <property type="component" value="Chromosome"/>
</dbReference>
<sequence>MNVTELRPWTIEEYHRLIAAGILTSDDQVELLAGQIVQMSPQYPPHAATTQRTFNYLSRLLGDRAFLRMQLPITLLPASEPEPDIAVVKSDPGEYADRHPTAADIFLLVEVADTTLARDRTQKAAIYARAGVADYWILNVNQKQVYLLRQPAGDTYTQISTWVSGAALSPLLFPDVSIDVSALFP</sequence>
<dbReference type="Pfam" id="PF05685">
    <property type="entry name" value="Uma2"/>
    <property type="match status" value="1"/>
</dbReference>
<evidence type="ECO:0000259" key="1">
    <source>
        <dbReference type="Pfam" id="PF05685"/>
    </source>
</evidence>
<dbReference type="CDD" id="cd06260">
    <property type="entry name" value="DUF820-like"/>
    <property type="match status" value="1"/>
</dbReference>
<dbReference type="InterPro" id="IPR011335">
    <property type="entry name" value="Restrct_endonuc-II-like"/>
</dbReference>
<dbReference type="Gene3D" id="3.90.1570.10">
    <property type="entry name" value="tt1808, chain A"/>
    <property type="match status" value="1"/>
</dbReference>
<dbReference type="KEGG" id="glj:GKIL_2960"/>
<dbReference type="InterPro" id="IPR012296">
    <property type="entry name" value="Nuclease_put_TT1808"/>
</dbReference>
<dbReference type="InterPro" id="IPR008538">
    <property type="entry name" value="Uma2"/>
</dbReference>
<dbReference type="PANTHER" id="PTHR35400:SF1">
    <property type="entry name" value="SLR1083 PROTEIN"/>
    <property type="match status" value="1"/>
</dbReference>
<protein>
    <recommendedName>
        <fullName evidence="1">Putative restriction endonuclease domain-containing protein</fullName>
    </recommendedName>
</protein>
<evidence type="ECO:0000313" key="3">
    <source>
        <dbReference type="Proteomes" id="UP000017396"/>
    </source>
</evidence>
<dbReference type="AlphaFoldDB" id="U5QJV1"/>
<dbReference type="eggNOG" id="COG4636">
    <property type="taxonomic scope" value="Bacteria"/>
</dbReference>
<dbReference type="OrthoDB" id="509866at2"/>
<feature type="domain" description="Putative restriction endonuclease" evidence="1">
    <location>
        <begin position="12"/>
        <end position="180"/>
    </location>
</feature>
<name>U5QJV1_GLOK1</name>
<dbReference type="STRING" id="1183438.GKIL_2960"/>
<gene>
    <name evidence="2" type="ORF">GKIL_2960</name>
</gene>
<dbReference type="SUPFAM" id="SSF52980">
    <property type="entry name" value="Restriction endonuclease-like"/>
    <property type="match status" value="1"/>
</dbReference>
<dbReference type="RefSeq" id="WP_023174441.1">
    <property type="nucleotide sequence ID" value="NC_022600.1"/>
</dbReference>
<dbReference type="HOGENOM" id="CLU_076312_2_0_3"/>
<organism evidence="2 3">
    <name type="scientific">Gloeobacter kilaueensis (strain ATCC BAA-2537 / CCAP 1431/1 / ULC 316 / JS1)</name>
    <dbReference type="NCBI Taxonomy" id="1183438"/>
    <lineage>
        <taxon>Bacteria</taxon>
        <taxon>Bacillati</taxon>
        <taxon>Cyanobacteriota</taxon>
        <taxon>Cyanophyceae</taxon>
        <taxon>Gloeobacterales</taxon>
        <taxon>Gloeobacteraceae</taxon>
        <taxon>Gloeobacter</taxon>
    </lineage>
</organism>
<accession>U5QJV1</accession>
<reference evidence="2 3" key="1">
    <citation type="journal article" date="2013" name="PLoS ONE">
        <title>Cultivation and Complete Genome Sequencing of Gloeobacter kilaueensis sp. nov., from a Lava Cave in Kilauea Caldera, Hawai'i.</title>
        <authorList>
            <person name="Saw J.H."/>
            <person name="Schatz M."/>
            <person name="Brown M.V."/>
            <person name="Kunkel D.D."/>
            <person name="Foster J.S."/>
            <person name="Shick H."/>
            <person name="Christensen S."/>
            <person name="Hou S."/>
            <person name="Wan X."/>
            <person name="Donachie S.P."/>
        </authorList>
    </citation>
    <scope>NUCLEOTIDE SEQUENCE [LARGE SCALE GENOMIC DNA]</scope>
    <source>
        <strain evidence="3">JS</strain>
    </source>
</reference>
<dbReference type="EMBL" id="CP003587">
    <property type="protein sequence ID" value="AGY59206.1"/>
    <property type="molecule type" value="Genomic_DNA"/>
</dbReference>
<keyword evidence="3" id="KW-1185">Reference proteome</keyword>